<evidence type="ECO:0000313" key="2">
    <source>
        <dbReference type="EMBL" id="ROP34566.1"/>
    </source>
</evidence>
<keyword evidence="3" id="KW-1185">Reference proteome</keyword>
<dbReference type="EMBL" id="RJKN01000006">
    <property type="protein sequence ID" value="ROP34566.1"/>
    <property type="molecule type" value="Genomic_DNA"/>
</dbReference>
<dbReference type="InterPro" id="IPR011528">
    <property type="entry name" value="NERD"/>
</dbReference>
<dbReference type="Proteomes" id="UP000276232">
    <property type="component" value="Unassembled WGS sequence"/>
</dbReference>
<protein>
    <submittedName>
        <fullName evidence="2">Nuclease-like protein</fullName>
    </submittedName>
</protein>
<name>A0A3N1GWQ8_9ACTN</name>
<dbReference type="PROSITE" id="PS50965">
    <property type="entry name" value="NERD"/>
    <property type="match status" value="1"/>
</dbReference>
<gene>
    <name evidence="2" type="ORF">EDC03_2380</name>
</gene>
<organism evidence="2 3">
    <name type="scientific">Pseudokineococcus lusitanus</name>
    <dbReference type="NCBI Taxonomy" id="763993"/>
    <lineage>
        <taxon>Bacteria</taxon>
        <taxon>Bacillati</taxon>
        <taxon>Actinomycetota</taxon>
        <taxon>Actinomycetes</taxon>
        <taxon>Kineosporiales</taxon>
        <taxon>Kineosporiaceae</taxon>
        <taxon>Pseudokineococcus</taxon>
    </lineage>
</organism>
<proteinExistence type="predicted"/>
<dbReference type="InParanoid" id="A0A3N1GWQ8"/>
<dbReference type="AlphaFoldDB" id="A0A3N1GWQ8"/>
<evidence type="ECO:0000259" key="1">
    <source>
        <dbReference type="PROSITE" id="PS50965"/>
    </source>
</evidence>
<feature type="domain" description="NERD" evidence="1">
    <location>
        <begin position="52"/>
        <end position="163"/>
    </location>
</feature>
<sequence length="222" mass="23988">MPTPGRAGASAQREHDRRVAAREARVRARHPRLGGLILALSDEPASTRVWQQGARGERAVAEAVDALGPDVVGLHDRRLRRPDGRLSTPNIDHLVVTPAGVWVVDAKTHTGRLEVRRAGDFLRPRTERLVIRGRDQSRLLDGLATQVAAVTAELERVGADVPVRGALCFVGTELPWGGETVAGVPLVGRRGLTRLLRRPGDMAVEERAAVAAYLAERFPTAG</sequence>
<accession>A0A3N1GWQ8</accession>
<evidence type="ECO:0000313" key="3">
    <source>
        <dbReference type="Proteomes" id="UP000276232"/>
    </source>
</evidence>
<reference evidence="2 3" key="1">
    <citation type="journal article" date="2015" name="Stand. Genomic Sci.">
        <title>Genomic Encyclopedia of Bacterial and Archaeal Type Strains, Phase III: the genomes of soil and plant-associated and newly described type strains.</title>
        <authorList>
            <person name="Whitman W.B."/>
            <person name="Woyke T."/>
            <person name="Klenk H.P."/>
            <person name="Zhou Y."/>
            <person name="Lilburn T.G."/>
            <person name="Beck B.J."/>
            <person name="De Vos P."/>
            <person name="Vandamme P."/>
            <person name="Eisen J.A."/>
            <person name="Garrity G."/>
            <person name="Hugenholtz P."/>
            <person name="Kyrpides N.C."/>
        </authorList>
    </citation>
    <scope>NUCLEOTIDE SEQUENCE [LARGE SCALE GENOMIC DNA]</scope>
    <source>
        <strain evidence="2 3">CECT 7306</strain>
    </source>
</reference>
<comment type="caution">
    <text evidence="2">The sequence shown here is derived from an EMBL/GenBank/DDBJ whole genome shotgun (WGS) entry which is preliminary data.</text>
</comment>
<dbReference type="Pfam" id="PF08378">
    <property type="entry name" value="NERD"/>
    <property type="match status" value="1"/>
</dbReference>